<accession>A0ABS5QID3</accession>
<dbReference type="InterPro" id="IPR029052">
    <property type="entry name" value="Metallo-depent_PP-like"/>
</dbReference>
<dbReference type="InterPro" id="IPR051918">
    <property type="entry name" value="STPP_CPPED1"/>
</dbReference>
<protein>
    <submittedName>
        <fullName evidence="2">Metallophosphoesterase</fullName>
    </submittedName>
</protein>
<dbReference type="Proteomes" id="UP000766336">
    <property type="component" value="Unassembled WGS sequence"/>
</dbReference>
<feature type="domain" description="Calcineurin-like phosphoesterase" evidence="1">
    <location>
        <begin position="4"/>
        <end position="202"/>
    </location>
</feature>
<gene>
    <name evidence="2" type="ORF">KHU32_19365</name>
</gene>
<name>A0ABS5QID3_9PROT</name>
<dbReference type="Pfam" id="PF00149">
    <property type="entry name" value="Metallophos"/>
    <property type="match status" value="1"/>
</dbReference>
<sequence>MAPRVALISDLHLSRAKPYFHANWELLLRALAEEKPDLVLVGGDLALDGPHREDDLAFARAELDRLPAPWRAVPGNHDVGNCIPDLRGEAVVTEARQAAWLRHFGEDRWTLDIGAWRIIGLNCLVCGSGLAVEAEQEAFLEEAVASAGGRPVGLLFHKPLCNADPLDTAVSQSFWYPERREPIARLLRERAVRLLISGHLHESRDRVIGGARHVWVPGAAFVQDIAGEWLPERGGRRRVGYMMLELAEEPRVTLREPAAMINIDIGNWLRGGIGHYGDLAGGAPFLGLAPATVDKAA</sequence>
<dbReference type="SUPFAM" id="SSF56300">
    <property type="entry name" value="Metallo-dependent phosphatases"/>
    <property type="match status" value="1"/>
</dbReference>
<dbReference type="EMBL" id="JAHCDA010000004">
    <property type="protein sequence ID" value="MBS7813113.1"/>
    <property type="molecule type" value="Genomic_DNA"/>
</dbReference>
<keyword evidence="3" id="KW-1185">Reference proteome</keyword>
<proteinExistence type="predicted"/>
<evidence type="ECO:0000313" key="2">
    <source>
        <dbReference type="EMBL" id="MBS7813113.1"/>
    </source>
</evidence>
<evidence type="ECO:0000313" key="3">
    <source>
        <dbReference type="Proteomes" id="UP000766336"/>
    </source>
</evidence>
<evidence type="ECO:0000259" key="1">
    <source>
        <dbReference type="Pfam" id="PF00149"/>
    </source>
</evidence>
<reference evidence="2 3" key="1">
    <citation type="submission" date="2021-05" db="EMBL/GenBank/DDBJ databases">
        <title>Roseococcus sp. XZZS9, whole genome shotgun sequencing project.</title>
        <authorList>
            <person name="Zhao G."/>
            <person name="Shen L."/>
        </authorList>
    </citation>
    <scope>NUCLEOTIDE SEQUENCE [LARGE SCALE GENOMIC DNA]</scope>
    <source>
        <strain evidence="2 3">XZZS9</strain>
    </source>
</reference>
<dbReference type="PANTHER" id="PTHR43143:SF1">
    <property type="entry name" value="SERINE_THREONINE-PROTEIN PHOSPHATASE CPPED1"/>
    <property type="match status" value="1"/>
</dbReference>
<dbReference type="PANTHER" id="PTHR43143">
    <property type="entry name" value="METALLOPHOSPHOESTERASE, CALCINEURIN SUPERFAMILY"/>
    <property type="match status" value="1"/>
</dbReference>
<dbReference type="InterPro" id="IPR004843">
    <property type="entry name" value="Calcineurin-like_PHP"/>
</dbReference>
<organism evidence="2 3">
    <name type="scientific">Roseococcus pinisoli</name>
    <dbReference type="NCBI Taxonomy" id="2835040"/>
    <lineage>
        <taxon>Bacteria</taxon>
        <taxon>Pseudomonadati</taxon>
        <taxon>Pseudomonadota</taxon>
        <taxon>Alphaproteobacteria</taxon>
        <taxon>Acetobacterales</taxon>
        <taxon>Roseomonadaceae</taxon>
        <taxon>Roseococcus</taxon>
    </lineage>
</organism>
<dbReference type="Gene3D" id="3.60.21.10">
    <property type="match status" value="1"/>
</dbReference>
<dbReference type="RefSeq" id="WP_213671812.1">
    <property type="nucleotide sequence ID" value="NZ_JAHCDA010000004.1"/>
</dbReference>
<comment type="caution">
    <text evidence="2">The sequence shown here is derived from an EMBL/GenBank/DDBJ whole genome shotgun (WGS) entry which is preliminary data.</text>
</comment>